<dbReference type="PANTHER" id="PTHR30250:SF11">
    <property type="entry name" value="O-ANTIGEN TRANSPORTER-RELATED"/>
    <property type="match status" value="1"/>
</dbReference>
<feature type="transmembrane region" description="Helical" evidence="6">
    <location>
        <begin position="105"/>
        <end position="123"/>
    </location>
</feature>
<dbReference type="OrthoDB" id="7250847at2"/>
<evidence type="ECO:0000256" key="2">
    <source>
        <dbReference type="ARBA" id="ARBA00022475"/>
    </source>
</evidence>
<dbReference type="RefSeq" id="WP_149277835.1">
    <property type="nucleotide sequence ID" value="NZ_CP043506.1"/>
</dbReference>
<gene>
    <name evidence="7" type="ORF">FLP30_00325</name>
</gene>
<feature type="transmembrane region" description="Helical" evidence="6">
    <location>
        <begin position="324"/>
        <end position="345"/>
    </location>
</feature>
<evidence type="ECO:0000256" key="4">
    <source>
        <dbReference type="ARBA" id="ARBA00022989"/>
    </source>
</evidence>
<keyword evidence="4 6" id="KW-1133">Transmembrane helix</keyword>
<feature type="transmembrane region" description="Helical" evidence="6">
    <location>
        <begin position="224"/>
        <end position="244"/>
    </location>
</feature>
<organism evidence="7 8">
    <name type="scientific">Acetobacter vaccinii</name>
    <dbReference type="NCBI Taxonomy" id="2592655"/>
    <lineage>
        <taxon>Bacteria</taxon>
        <taxon>Pseudomonadati</taxon>
        <taxon>Pseudomonadota</taxon>
        <taxon>Alphaproteobacteria</taxon>
        <taxon>Acetobacterales</taxon>
        <taxon>Acetobacteraceae</taxon>
        <taxon>Acetobacter</taxon>
    </lineage>
</organism>
<evidence type="ECO:0000256" key="5">
    <source>
        <dbReference type="ARBA" id="ARBA00023136"/>
    </source>
</evidence>
<keyword evidence="8" id="KW-1185">Reference proteome</keyword>
<dbReference type="Proteomes" id="UP000324536">
    <property type="component" value="Chromosome"/>
</dbReference>
<dbReference type="KEGG" id="acek:FLP30_00325"/>
<feature type="transmembrane region" description="Helical" evidence="6">
    <location>
        <begin position="36"/>
        <end position="54"/>
    </location>
</feature>
<feature type="transmembrane region" description="Helical" evidence="6">
    <location>
        <begin position="165"/>
        <end position="186"/>
    </location>
</feature>
<dbReference type="PANTHER" id="PTHR30250">
    <property type="entry name" value="PST FAMILY PREDICTED COLANIC ACID TRANSPORTER"/>
    <property type="match status" value="1"/>
</dbReference>
<evidence type="ECO:0000313" key="8">
    <source>
        <dbReference type="Proteomes" id="UP000324536"/>
    </source>
</evidence>
<sequence>MRFVISLSEQAMGALLTFAINLWMARHGHPEAYGIYAFWLAVAWVTGTAQSTLVTSHLMSLPHTEAHKRRGPERFFLTVQLAFIALATCLTAIACGVMAGVGSTFLAMGAVAFMPGFLCFQYARALAFSRHQPTVAALLTGGTLTMAVSLMALCQLRGYTPTPNGGLLIAGAAYGVGAVVCLLWLMRGDFAPLGWRAMAPYRHYLHSSGWILMGAASEELTNRLFSFVAAGYYGASALAVLTATQVTIRPAWMLGAAWSSVGLPRLAHLWQGGQGARFMRFLALGMLLPVVGSLVWSGLVAAGWETVARFLYHGKYAGAGSLIVLWGGNVVLGSVLTVASSAFLAMRAFRPLAWTGIAGAVATSLTMVCIVAFLPFSYVVVGTMAGQAVQALLMGLVLYKARPAQQVARG</sequence>
<keyword evidence="5 6" id="KW-0472">Membrane</keyword>
<feature type="transmembrane region" description="Helical" evidence="6">
    <location>
        <begin position="379"/>
        <end position="399"/>
    </location>
</feature>
<feature type="transmembrane region" description="Helical" evidence="6">
    <location>
        <begin position="352"/>
        <end position="373"/>
    </location>
</feature>
<dbReference type="GO" id="GO:0005886">
    <property type="term" value="C:plasma membrane"/>
    <property type="evidence" value="ECO:0007669"/>
    <property type="project" value="UniProtKB-SubCell"/>
</dbReference>
<feature type="transmembrane region" description="Helical" evidence="6">
    <location>
        <begin position="281"/>
        <end position="304"/>
    </location>
</feature>
<keyword evidence="3 6" id="KW-0812">Transmembrane</keyword>
<evidence type="ECO:0000313" key="7">
    <source>
        <dbReference type="EMBL" id="QEO16388.1"/>
    </source>
</evidence>
<name>A0A5C1YLE3_9PROT</name>
<protein>
    <recommendedName>
        <fullName evidence="9">Oligosaccharide flippase family protein</fullName>
    </recommendedName>
</protein>
<feature type="transmembrane region" description="Helical" evidence="6">
    <location>
        <begin position="135"/>
        <end position="153"/>
    </location>
</feature>
<evidence type="ECO:0000256" key="6">
    <source>
        <dbReference type="SAM" id="Phobius"/>
    </source>
</evidence>
<evidence type="ECO:0008006" key="9">
    <source>
        <dbReference type="Google" id="ProtNLM"/>
    </source>
</evidence>
<reference evidence="7 8" key="1">
    <citation type="submission" date="2019-09" db="EMBL/GenBank/DDBJ databases">
        <title>Genome sequencing of strain KACC 21233.</title>
        <authorList>
            <person name="Heo J."/>
            <person name="Kim S.-J."/>
            <person name="Kim J.-S."/>
            <person name="Hong S.-B."/>
            <person name="Kwon S.-W."/>
        </authorList>
    </citation>
    <scope>NUCLEOTIDE SEQUENCE [LARGE SCALE GENOMIC DNA]</scope>
    <source>
        <strain evidence="7 8">KACC 21233</strain>
    </source>
</reference>
<proteinExistence type="predicted"/>
<feature type="transmembrane region" description="Helical" evidence="6">
    <location>
        <begin position="7"/>
        <end position="24"/>
    </location>
</feature>
<feature type="transmembrane region" description="Helical" evidence="6">
    <location>
        <begin position="75"/>
        <end position="99"/>
    </location>
</feature>
<dbReference type="InterPro" id="IPR050833">
    <property type="entry name" value="Poly_Biosynth_Transport"/>
</dbReference>
<feature type="transmembrane region" description="Helical" evidence="6">
    <location>
        <begin position="250"/>
        <end position="269"/>
    </location>
</feature>
<accession>A0A5C1YLE3</accession>
<keyword evidence="2" id="KW-1003">Cell membrane</keyword>
<dbReference type="AlphaFoldDB" id="A0A5C1YLE3"/>
<evidence type="ECO:0000256" key="3">
    <source>
        <dbReference type="ARBA" id="ARBA00022692"/>
    </source>
</evidence>
<evidence type="ECO:0000256" key="1">
    <source>
        <dbReference type="ARBA" id="ARBA00004651"/>
    </source>
</evidence>
<comment type="subcellular location">
    <subcellularLocation>
        <location evidence="1">Cell membrane</location>
        <topology evidence="1">Multi-pass membrane protein</topology>
    </subcellularLocation>
</comment>
<dbReference type="EMBL" id="CP043506">
    <property type="protein sequence ID" value="QEO16388.1"/>
    <property type="molecule type" value="Genomic_DNA"/>
</dbReference>